<feature type="transmembrane region" description="Helical" evidence="1">
    <location>
        <begin position="25"/>
        <end position="50"/>
    </location>
</feature>
<keyword evidence="1" id="KW-1133">Transmembrane helix</keyword>
<keyword evidence="1" id="KW-0472">Membrane</keyword>
<gene>
    <name evidence="2" type="ORF">AWC05_18895</name>
</gene>
<dbReference type="Proteomes" id="UP000193010">
    <property type="component" value="Unassembled WGS sequence"/>
</dbReference>
<evidence type="ECO:0000313" key="3">
    <source>
        <dbReference type="Proteomes" id="UP000193010"/>
    </source>
</evidence>
<accession>A0A1X1UBP0</accession>
<evidence type="ECO:0000313" key="2">
    <source>
        <dbReference type="EMBL" id="ORV54158.1"/>
    </source>
</evidence>
<keyword evidence="3" id="KW-1185">Reference proteome</keyword>
<name>A0A1X1UBP0_MYCFL</name>
<dbReference type="AlphaFoldDB" id="A0A1X1UBP0"/>
<reference evidence="2 3" key="1">
    <citation type="submission" date="2016-01" db="EMBL/GenBank/DDBJ databases">
        <title>The new phylogeny of the genus Mycobacterium.</title>
        <authorList>
            <person name="Tarcisio F."/>
            <person name="Conor M."/>
            <person name="Antonella G."/>
            <person name="Elisabetta G."/>
            <person name="Giulia F.S."/>
            <person name="Sara T."/>
            <person name="Anna F."/>
            <person name="Clotilde B."/>
            <person name="Roberto B."/>
            <person name="Veronica D.S."/>
            <person name="Fabio R."/>
            <person name="Monica P."/>
            <person name="Olivier J."/>
            <person name="Enrico T."/>
            <person name="Nicola S."/>
        </authorList>
    </citation>
    <scope>NUCLEOTIDE SEQUENCE [LARGE SCALE GENOMIC DNA]</scope>
    <source>
        <strain evidence="2 3">DSM 44852</strain>
    </source>
</reference>
<sequence length="105" mass="12140">MGMRWTVRRRRWYDLSHFPVGSDDLGLGGLVLLVMLVGGWWPFWFIAHWLGLRWRIVIERDGEKVGEEWVRGLRRSDRRIQDLIDSATAGTLQQSLPALPETGPA</sequence>
<dbReference type="EMBL" id="LQOV01000009">
    <property type="protein sequence ID" value="ORV54158.1"/>
    <property type="molecule type" value="Genomic_DNA"/>
</dbReference>
<organism evidence="2 3">
    <name type="scientific">Mycobacterium florentinum</name>
    <dbReference type="NCBI Taxonomy" id="292462"/>
    <lineage>
        <taxon>Bacteria</taxon>
        <taxon>Bacillati</taxon>
        <taxon>Actinomycetota</taxon>
        <taxon>Actinomycetes</taxon>
        <taxon>Mycobacteriales</taxon>
        <taxon>Mycobacteriaceae</taxon>
        <taxon>Mycobacterium</taxon>
        <taxon>Mycobacterium simiae complex</taxon>
    </lineage>
</organism>
<evidence type="ECO:0000256" key="1">
    <source>
        <dbReference type="SAM" id="Phobius"/>
    </source>
</evidence>
<comment type="caution">
    <text evidence="2">The sequence shown here is derived from an EMBL/GenBank/DDBJ whole genome shotgun (WGS) entry which is preliminary data.</text>
</comment>
<proteinExistence type="predicted"/>
<protein>
    <submittedName>
        <fullName evidence="2">Uncharacterized protein</fullName>
    </submittedName>
</protein>
<keyword evidence="1" id="KW-0812">Transmembrane</keyword>